<dbReference type="Pfam" id="PF02931">
    <property type="entry name" value="Neur_chan_LBD"/>
    <property type="match status" value="1"/>
</dbReference>
<protein>
    <recommendedName>
        <fullName evidence="1">Neurotransmitter-gated ion-channel ligand-binding domain-containing protein</fullName>
    </recommendedName>
</protein>
<sequence length="257" mass="29920">ALRRLRRRVFQLIRSMEQPAHEIKVQVAEHSTNTRTLHVVLRENQRDTGCDKAGPFEKRDKIYDLSPIRVITDQSVISRWSDRRLAWYPQRLQSIYTQKARVWTPNLFLLNGLAQPQDLEQHTIYLEYQGNLVWHRKVSVKTFCPTDLTNETHTCSYLFASTPFKSSEEQLQLTRFSVAESFRNHFWNVSRQIEFHSTRSPSTSDSTPTNVPTAVGSIKLTKDNEGFLFYNVNKALRLSTSIWLMVLSCVAIVPTQY</sequence>
<dbReference type="SUPFAM" id="SSF63712">
    <property type="entry name" value="Nicotinic receptor ligand binding domain-like"/>
    <property type="match status" value="1"/>
</dbReference>
<proteinExistence type="predicted"/>
<organism evidence="2">
    <name type="scientific">Octopus bimaculoides</name>
    <name type="common">California two-spotted octopus</name>
    <dbReference type="NCBI Taxonomy" id="37653"/>
    <lineage>
        <taxon>Eukaryota</taxon>
        <taxon>Metazoa</taxon>
        <taxon>Spiralia</taxon>
        <taxon>Lophotrochozoa</taxon>
        <taxon>Mollusca</taxon>
        <taxon>Cephalopoda</taxon>
        <taxon>Coleoidea</taxon>
        <taxon>Octopodiformes</taxon>
        <taxon>Octopoda</taxon>
        <taxon>Incirrata</taxon>
        <taxon>Octopodidae</taxon>
        <taxon>Octopus</taxon>
    </lineage>
</organism>
<dbReference type="OrthoDB" id="6094450at2759"/>
<dbReference type="GO" id="GO:0016020">
    <property type="term" value="C:membrane"/>
    <property type="evidence" value="ECO:0007669"/>
    <property type="project" value="InterPro"/>
</dbReference>
<feature type="domain" description="Neurotransmitter-gated ion-channel ligand-binding" evidence="1">
    <location>
        <begin position="75"/>
        <end position="192"/>
    </location>
</feature>
<dbReference type="Gene3D" id="2.70.170.10">
    <property type="entry name" value="Neurotransmitter-gated ion-channel ligand-binding domain"/>
    <property type="match status" value="1"/>
</dbReference>
<gene>
    <name evidence="2" type="ORF">OCBIM_22002576mg</name>
</gene>
<reference evidence="2" key="1">
    <citation type="submission" date="2015-07" db="EMBL/GenBank/DDBJ databases">
        <title>MeaNS - Measles Nucleotide Surveillance Program.</title>
        <authorList>
            <person name="Tran T."/>
            <person name="Druce J."/>
        </authorList>
    </citation>
    <scope>NUCLEOTIDE SEQUENCE</scope>
    <source>
        <strain evidence="2">UCB-OBI-ISO-001</strain>
        <tissue evidence="2">Gonad</tissue>
    </source>
</reference>
<dbReference type="EMBL" id="KQ424701">
    <property type="protein sequence ID" value="KOF70575.1"/>
    <property type="molecule type" value="Genomic_DNA"/>
</dbReference>
<accession>A0A0L8G1W7</accession>
<evidence type="ECO:0000259" key="1">
    <source>
        <dbReference type="Pfam" id="PF02931"/>
    </source>
</evidence>
<dbReference type="GO" id="GO:0005230">
    <property type="term" value="F:extracellular ligand-gated monoatomic ion channel activity"/>
    <property type="evidence" value="ECO:0007669"/>
    <property type="project" value="InterPro"/>
</dbReference>
<dbReference type="InterPro" id="IPR006202">
    <property type="entry name" value="Neur_chan_lig-bd"/>
</dbReference>
<dbReference type="AlphaFoldDB" id="A0A0L8G1W7"/>
<name>A0A0L8G1W7_OCTBM</name>
<evidence type="ECO:0000313" key="2">
    <source>
        <dbReference type="EMBL" id="KOF70575.1"/>
    </source>
</evidence>
<dbReference type="InterPro" id="IPR036734">
    <property type="entry name" value="Neur_chan_lig-bd_sf"/>
</dbReference>
<feature type="non-terminal residue" evidence="2">
    <location>
        <position position="1"/>
    </location>
</feature>